<evidence type="ECO:0008006" key="4">
    <source>
        <dbReference type="Google" id="ProtNLM"/>
    </source>
</evidence>
<feature type="compositionally biased region" description="Acidic residues" evidence="1">
    <location>
        <begin position="19"/>
        <end position="35"/>
    </location>
</feature>
<dbReference type="Gene3D" id="2.60.40.10">
    <property type="entry name" value="Immunoglobulins"/>
    <property type="match status" value="1"/>
</dbReference>
<evidence type="ECO:0000313" key="2">
    <source>
        <dbReference type="EMBL" id="GGA70310.1"/>
    </source>
</evidence>
<dbReference type="EMBL" id="BMKC01000001">
    <property type="protein sequence ID" value="GGA70310.1"/>
    <property type="molecule type" value="Genomic_DNA"/>
</dbReference>
<dbReference type="Proteomes" id="UP000623419">
    <property type="component" value="Unassembled WGS sequence"/>
</dbReference>
<accession>A0ABQ1HC05</accession>
<dbReference type="InterPro" id="IPR013783">
    <property type="entry name" value="Ig-like_fold"/>
</dbReference>
<protein>
    <recommendedName>
        <fullName evidence="4">SD-repeat containing protein B domain-containing protein</fullName>
    </recommendedName>
</protein>
<evidence type="ECO:0000313" key="3">
    <source>
        <dbReference type="Proteomes" id="UP000623419"/>
    </source>
</evidence>
<sequence>MAAQDEAALEGEPWQDNVIAEEDLAPLPDDPEVDFDPSGLPRSFRAELTASHTQRGDDDFSEFGLSFGGFRETEAHGTFSLNATLLQADVGPGGDSELGGTATLWQRGLYLHGGWRGNNGLGVVNTPTSAVLQEQFRIFLPSVAMAGLSTQWTRPEDGLQWFAGLGRSGLFSGARVVGFELGDGNVGTVGGQWQLGESLTTAVSLLSTEGQIVQTPAGVPVLLPESTDAVHWASRWQHGDHRVNANLLSSRKDGVDAWGLWLDGSLRAGRYTHRYGLFNLEPDMAWGAQPVINDSRGAYYRLAYQHARWSWSGGLDRIESVSGRSFDGWYGTGYARYQSSPSLAYGGSLALRTSTGTESTSTQLFLDKTLRWGQTRLQIEHATSRSGGGDDDSWQVGVDHALPLRKGRRLSFSAAYGELSYDSRPAEAVATVSAYGGLDLGERVTLDGSARWTGGDQFRGADLNINLAWRVASHWWLVGSLYENQGSRRSPFIIDPLATEQPFVTLPRDRSVFVSLRYERQAGTSAGVLGGQPGAAAGSIRGSVFLDENGDGERSASELPAANVTVLLDGRYAVRTDSQGEFEFPRVATGAHTVEVVPDNLPLPWFLAEDGESRAIEVRVRDTTRVDIGARRQR</sequence>
<gene>
    <name evidence="2" type="ORF">GCM10011521_05550</name>
</gene>
<dbReference type="RefSeq" id="WP_188661053.1">
    <property type="nucleotide sequence ID" value="NZ_BMKC01000001.1"/>
</dbReference>
<proteinExistence type="predicted"/>
<keyword evidence="3" id="KW-1185">Reference proteome</keyword>
<name>A0ABQ1HC05_9GAMM</name>
<organism evidence="2 3">
    <name type="scientific">Arenimonas soli</name>
    <dbReference type="NCBI Taxonomy" id="2269504"/>
    <lineage>
        <taxon>Bacteria</taxon>
        <taxon>Pseudomonadati</taxon>
        <taxon>Pseudomonadota</taxon>
        <taxon>Gammaproteobacteria</taxon>
        <taxon>Lysobacterales</taxon>
        <taxon>Lysobacteraceae</taxon>
        <taxon>Arenimonas</taxon>
    </lineage>
</organism>
<feature type="region of interest" description="Disordered" evidence="1">
    <location>
        <begin position="1"/>
        <end position="42"/>
    </location>
</feature>
<dbReference type="SUPFAM" id="SSF117074">
    <property type="entry name" value="Hypothetical protein PA1324"/>
    <property type="match status" value="1"/>
</dbReference>
<evidence type="ECO:0000256" key="1">
    <source>
        <dbReference type="SAM" id="MobiDB-lite"/>
    </source>
</evidence>
<reference evidence="3" key="1">
    <citation type="journal article" date="2019" name="Int. J. Syst. Evol. Microbiol.">
        <title>The Global Catalogue of Microorganisms (GCM) 10K type strain sequencing project: providing services to taxonomists for standard genome sequencing and annotation.</title>
        <authorList>
            <consortium name="The Broad Institute Genomics Platform"/>
            <consortium name="The Broad Institute Genome Sequencing Center for Infectious Disease"/>
            <person name="Wu L."/>
            <person name="Ma J."/>
        </authorList>
    </citation>
    <scope>NUCLEOTIDE SEQUENCE [LARGE SCALE GENOMIC DNA]</scope>
    <source>
        <strain evidence="3">CGMCC 1.15905</strain>
    </source>
</reference>
<comment type="caution">
    <text evidence="2">The sequence shown here is derived from an EMBL/GenBank/DDBJ whole genome shotgun (WGS) entry which is preliminary data.</text>
</comment>